<dbReference type="RefSeq" id="WP_208917793.1">
    <property type="nucleotide sequence ID" value="NZ_LT840184.1"/>
</dbReference>
<dbReference type="STRING" id="1313296.SAMN05661091_0714"/>
<evidence type="ECO:0000313" key="4">
    <source>
        <dbReference type="Proteomes" id="UP000192940"/>
    </source>
</evidence>
<evidence type="ECO:0000259" key="2">
    <source>
        <dbReference type="Pfam" id="PF22339"/>
    </source>
</evidence>
<keyword evidence="3" id="KW-0808">Transferase</keyword>
<sequence length="292" mass="33547">MELTNFSFYYSNSVDEEAVGAIAYRNLDNTFHGSLIHDFDISVVVVYVGEFDEPAVQHTILRGEHCQVLSVGIDELQQSLLSGEDNVLLKCFLEGDIISDTDGQLAVLRRDFLRFAGSKREQQLFIGFARFLQKYVDAKVHIKDGRVLDAYQSILGGLYHWAEIELIERGIHPESAVWEQMSGLNTPVRKLYEELTVSTETLGQRIELVMLACEFCIISKMADCSAILLRILRNRRTPWTVQELMQHPELEPVSSELPLILRKLVYYSLVKEVSAWKETIMYGYEHIRYFAE</sequence>
<name>A0A1X7GKU0_9BACL</name>
<dbReference type="Gene3D" id="1.20.120.330">
    <property type="entry name" value="Nucleotidyltransferases domain 2"/>
    <property type="match status" value="1"/>
</dbReference>
<reference evidence="3 4" key="1">
    <citation type="submission" date="2017-04" db="EMBL/GenBank/DDBJ databases">
        <authorList>
            <person name="Afonso C.L."/>
            <person name="Miller P.J."/>
            <person name="Scott M.A."/>
            <person name="Spackman E."/>
            <person name="Goraichik I."/>
            <person name="Dimitrov K.M."/>
            <person name="Suarez D.L."/>
            <person name="Swayne D.E."/>
        </authorList>
    </citation>
    <scope>NUCLEOTIDE SEQUENCE [LARGE SCALE GENOMIC DNA]</scope>
    <source>
        <strain evidence="3 4">N3/975</strain>
    </source>
</reference>
<feature type="domain" description="YgxA-like substrate binding" evidence="2">
    <location>
        <begin position="123"/>
        <end position="220"/>
    </location>
</feature>
<dbReference type="AlphaFoldDB" id="A0A1X7GKU0"/>
<accession>A0A1X7GKU0</accession>
<dbReference type="InterPro" id="IPR041143">
    <property type="entry name" value="YgxA_HTH"/>
</dbReference>
<dbReference type="InterPro" id="IPR043519">
    <property type="entry name" value="NT_sf"/>
</dbReference>
<keyword evidence="4" id="KW-1185">Reference proteome</keyword>
<proteinExistence type="predicted"/>
<feature type="domain" description="YgxA-like helix-turn-helix" evidence="1">
    <location>
        <begin position="228"/>
        <end position="289"/>
    </location>
</feature>
<dbReference type="Pfam" id="PF22339">
    <property type="entry name" value="YgxA-like_sub_bind"/>
    <property type="match status" value="1"/>
</dbReference>
<dbReference type="Pfam" id="PF18576">
    <property type="entry name" value="HTH_52"/>
    <property type="match status" value="1"/>
</dbReference>
<dbReference type="InterPro" id="IPR054515">
    <property type="entry name" value="YgxA-like_substrate-bd"/>
</dbReference>
<dbReference type="Gene3D" id="3.30.460.10">
    <property type="entry name" value="Beta Polymerase, domain 2"/>
    <property type="match status" value="1"/>
</dbReference>
<evidence type="ECO:0000313" key="3">
    <source>
        <dbReference type="EMBL" id="SMF71321.1"/>
    </source>
</evidence>
<protein>
    <submittedName>
        <fullName evidence="3">Nucleotidyltransferase-like</fullName>
    </submittedName>
</protein>
<dbReference type="EMBL" id="LT840184">
    <property type="protein sequence ID" value="SMF71321.1"/>
    <property type="molecule type" value="Genomic_DNA"/>
</dbReference>
<evidence type="ECO:0000259" key="1">
    <source>
        <dbReference type="Pfam" id="PF18576"/>
    </source>
</evidence>
<organism evidence="3 4">
    <name type="scientific">Paenibacillus uliginis N3/975</name>
    <dbReference type="NCBI Taxonomy" id="1313296"/>
    <lineage>
        <taxon>Bacteria</taxon>
        <taxon>Bacillati</taxon>
        <taxon>Bacillota</taxon>
        <taxon>Bacilli</taxon>
        <taxon>Bacillales</taxon>
        <taxon>Paenibacillaceae</taxon>
        <taxon>Paenibacillus</taxon>
    </lineage>
</organism>
<dbReference type="Proteomes" id="UP000192940">
    <property type="component" value="Chromosome I"/>
</dbReference>
<gene>
    <name evidence="3" type="ORF">SAMN05661091_0714</name>
</gene>
<dbReference type="GO" id="GO:0016740">
    <property type="term" value="F:transferase activity"/>
    <property type="evidence" value="ECO:0007669"/>
    <property type="project" value="UniProtKB-KW"/>
</dbReference>